<dbReference type="Proteomes" id="UP000663854">
    <property type="component" value="Unassembled WGS sequence"/>
</dbReference>
<feature type="domain" description="RING-type" evidence="9">
    <location>
        <begin position="1"/>
        <end position="176"/>
    </location>
</feature>
<dbReference type="EMBL" id="CAJNOH010002001">
    <property type="protein sequence ID" value="CAF1265906.1"/>
    <property type="molecule type" value="Genomic_DNA"/>
</dbReference>
<evidence type="ECO:0000256" key="7">
    <source>
        <dbReference type="ARBA" id="ARBA00022786"/>
    </source>
</evidence>
<dbReference type="Pfam" id="PF22191">
    <property type="entry name" value="IBR_1"/>
    <property type="match status" value="1"/>
</dbReference>
<dbReference type="Pfam" id="PF01485">
    <property type="entry name" value="IBR"/>
    <property type="match status" value="1"/>
</dbReference>
<keyword evidence="3" id="KW-0808">Transferase</keyword>
<evidence type="ECO:0000256" key="6">
    <source>
        <dbReference type="ARBA" id="ARBA00022771"/>
    </source>
</evidence>
<dbReference type="InterPro" id="IPR031127">
    <property type="entry name" value="E3_UB_ligase_RBR"/>
</dbReference>
<dbReference type="PROSITE" id="PS51873">
    <property type="entry name" value="TRIAD"/>
    <property type="match status" value="1"/>
</dbReference>
<dbReference type="Gene3D" id="1.20.120.1750">
    <property type="match status" value="1"/>
</dbReference>
<keyword evidence="7" id="KW-0833">Ubl conjugation pathway</keyword>
<dbReference type="GO" id="GO:0008270">
    <property type="term" value="F:zinc ion binding"/>
    <property type="evidence" value="ECO:0007669"/>
    <property type="project" value="UniProtKB-KW"/>
</dbReference>
<reference evidence="11" key="1">
    <citation type="submission" date="2021-02" db="EMBL/GenBank/DDBJ databases">
        <authorList>
            <person name="Nowell W R."/>
        </authorList>
    </citation>
    <scope>NUCLEOTIDE SEQUENCE</scope>
</reference>
<dbReference type="Proteomes" id="UP000663870">
    <property type="component" value="Unassembled WGS sequence"/>
</dbReference>
<dbReference type="PANTHER" id="PTHR11685">
    <property type="entry name" value="RBR FAMILY RING FINGER AND IBR DOMAIN-CONTAINING"/>
    <property type="match status" value="1"/>
</dbReference>
<keyword evidence="8" id="KW-0862">Zinc</keyword>
<name>A0A815WNB8_9BILA</name>
<dbReference type="InterPro" id="IPR044066">
    <property type="entry name" value="TRIAD_supradom"/>
</dbReference>
<evidence type="ECO:0000256" key="1">
    <source>
        <dbReference type="ARBA" id="ARBA00001798"/>
    </source>
</evidence>
<evidence type="ECO:0000256" key="2">
    <source>
        <dbReference type="ARBA" id="ARBA00012251"/>
    </source>
</evidence>
<dbReference type="GO" id="GO:0061630">
    <property type="term" value="F:ubiquitin protein ligase activity"/>
    <property type="evidence" value="ECO:0007669"/>
    <property type="project" value="UniProtKB-EC"/>
</dbReference>
<sequence>MALNAFKLCCPYDKCNVECLIRDIVSILGFQQANRLALIAFKIYIRCPQNDLVQCFGNDCDQVYRPSTYSSTYLCDQCMKIYCIPCKAEYHFGITCEQFQQLEKERKEKALLEKNLGKLPFKKCPKCQTLIEKFAGCNAMKCTQCTIAFCWQCLFTDDNDVHYHFNDEKSSCYNHCFDVDIK</sequence>
<comment type="catalytic activity">
    <reaction evidence="1">
        <text>[E2 ubiquitin-conjugating enzyme]-S-ubiquitinyl-L-cysteine + [acceptor protein]-L-lysine = [E2 ubiquitin-conjugating enzyme]-L-cysteine + [acceptor protein]-N(6)-ubiquitinyl-L-lysine.</text>
        <dbReference type="EC" id="2.3.2.31"/>
    </reaction>
</comment>
<dbReference type="AlphaFoldDB" id="A0A815WNB8"/>
<evidence type="ECO:0000256" key="8">
    <source>
        <dbReference type="ARBA" id="ARBA00022833"/>
    </source>
</evidence>
<dbReference type="SMART" id="SM00647">
    <property type="entry name" value="IBR"/>
    <property type="match status" value="2"/>
</dbReference>
<organism evidence="11 12">
    <name type="scientific">Rotaria sordida</name>
    <dbReference type="NCBI Taxonomy" id="392033"/>
    <lineage>
        <taxon>Eukaryota</taxon>
        <taxon>Metazoa</taxon>
        <taxon>Spiralia</taxon>
        <taxon>Gnathifera</taxon>
        <taxon>Rotifera</taxon>
        <taxon>Eurotatoria</taxon>
        <taxon>Bdelloidea</taxon>
        <taxon>Philodinida</taxon>
        <taxon>Philodinidae</taxon>
        <taxon>Rotaria</taxon>
    </lineage>
</organism>
<evidence type="ECO:0000256" key="5">
    <source>
        <dbReference type="ARBA" id="ARBA00022737"/>
    </source>
</evidence>
<keyword evidence="6" id="KW-0863">Zinc-finger</keyword>
<dbReference type="SUPFAM" id="SSF57850">
    <property type="entry name" value="RING/U-box"/>
    <property type="match status" value="1"/>
</dbReference>
<evidence type="ECO:0000313" key="10">
    <source>
        <dbReference type="EMBL" id="CAF1265906.1"/>
    </source>
</evidence>
<dbReference type="CDD" id="cd20335">
    <property type="entry name" value="BRcat_RBR"/>
    <property type="match status" value="1"/>
</dbReference>
<keyword evidence="5" id="KW-0677">Repeat</keyword>
<protein>
    <recommendedName>
        <fullName evidence="2">RBR-type E3 ubiquitin transferase</fullName>
        <ecNumber evidence="2">2.3.2.31</ecNumber>
    </recommendedName>
</protein>
<evidence type="ECO:0000259" key="9">
    <source>
        <dbReference type="PROSITE" id="PS51873"/>
    </source>
</evidence>
<gene>
    <name evidence="11" type="ORF">JXQ802_LOCUS43259</name>
    <name evidence="10" type="ORF">PYM288_LOCUS28124</name>
</gene>
<accession>A0A815WNB8</accession>
<evidence type="ECO:0000313" key="12">
    <source>
        <dbReference type="Proteomes" id="UP000663870"/>
    </source>
</evidence>
<keyword evidence="12" id="KW-1185">Reference proteome</keyword>
<keyword evidence="4" id="KW-0479">Metal-binding</keyword>
<evidence type="ECO:0000256" key="4">
    <source>
        <dbReference type="ARBA" id="ARBA00022723"/>
    </source>
</evidence>
<comment type="caution">
    <text evidence="11">The sequence shown here is derived from an EMBL/GenBank/DDBJ whole genome shotgun (WGS) entry which is preliminary data.</text>
</comment>
<dbReference type="EMBL" id="CAJNOL010003085">
    <property type="protein sequence ID" value="CAF1545638.1"/>
    <property type="molecule type" value="Genomic_DNA"/>
</dbReference>
<dbReference type="EC" id="2.3.2.31" evidence="2"/>
<dbReference type="InterPro" id="IPR002867">
    <property type="entry name" value="IBR_dom"/>
</dbReference>
<evidence type="ECO:0000256" key="3">
    <source>
        <dbReference type="ARBA" id="ARBA00022679"/>
    </source>
</evidence>
<dbReference type="GO" id="GO:0016567">
    <property type="term" value="P:protein ubiquitination"/>
    <property type="evidence" value="ECO:0007669"/>
    <property type="project" value="InterPro"/>
</dbReference>
<evidence type="ECO:0000313" key="11">
    <source>
        <dbReference type="EMBL" id="CAF1545638.1"/>
    </source>
</evidence>
<proteinExistence type="predicted"/>